<evidence type="ECO:0000256" key="9">
    <source>
        <dbReference type="ARBA" id="ARBA00022801"/>
    </source>
</evidence>
<dbReference type="GO" id="GO:1990180">
    <property type="term" value="P:mitochondrial tRNA 3'-end processing"/>
    <property type="evidence" value="ECO:0007669"/>
    <property type="project" value="TreeGrafter"/>
</dbReference>
<dbReference type="VEuPathDB" id="FungiDB:HGUI_01741"/>
<evidence type="ECO:0000256" key="4">
    <source>
        <dbReference type="ARBA" id="ARBA00012477"/>
    </source>
</evidence>
<evidence type="ECO:0000256" key="8">
    <source>
        <dbReference type="ARBA" id="ARBA00022759"/>
    </source>
</evidence>
<dbReference type="EMBL" id="FQNF01000025">
    <property type="protein sequence ID" value="SGZ39541.1"/>
    <property type="molecule type" value="Genomic_DNA"/>
</dbReference>
<keyword evidence="6" id="KW-0540">Nuclease</keyword>
<evidence type="ECO:0000256" key="3">
    <source>
        <dbReference type="ARBA" id="ARBA00007823"/>
    </source>
</evidence>
<keyword evidence="12" id="KW-1185">Reference proteome</keyword>
<evidence type="ECO:0000256" key="5">
    <source>
        <dbReference type="ARBA" id="ARBA00022694"/>
    </source>
</evidence>
<dbReference type="CDD" id="cd07718">
    <property type="entry name" value="RNaseZ_ELAC1_ELAC2-C-term-like_MBL-fold"/>
    <property type="match status" value="1"/>
</dbReference>
<comment type="similarity">
    <text evidence="3">Belongs to the RNase Z family.</text>
</comment>
<keyword evidence="5" id="KW-0819">tRNA processing</keyword>
<sequence length="869" mass="99253">MFKNLVTNNISKRLVFKVNHKRSNKRSTNYSKTYPSKRLRVMPKAEKKLITDKLIESKKKKMKSQASNSSTYRIHHTAQTNYDYSRDLITITNSITGGLFFFGGFSENIQRIISNTSFRSKFDSLLITGKLDWGSIAGLPGYLLGLAELPTVKPFNICYPNDHLKLLLARCRHFLLRQSININVDTDSGVKNLTGLTVKPIITYPSSCDINEPNTDLDESQLQFLDACIDDTFFKGEKDQYGNIVNDTDDFATASKNRKHLLDTLINSVKIKDMSVSYHIKFNNVPGKFDVEKSIELGIKPIERGKLMKLGQITLDNGNTVTISDVTSNTRTFEDVLVLHVVNNDYLKHLTQQIKEQKDFDSQNTGLVYLTLDEDVIINEDLFNFVDLLTDKTLPDSNIFISHPDINSSQFMINDYASSYWHFKKYMPTNFTDLNLSKNKNSKFFEKYNHLLPQSQDIMKPYSAEEEIPSIEPSRVNLKNQNDTVVVRAFDKSDESSILEKKVLALKDPAYKPNYLVDKKREIAEISSQFEPTSLMTPSPLPKVAILGTYSSKPGLASNVSSNLIKVPFYNKKTDEYEDTFGYLDAGEGSYNTLRRLSTDEELAYIFHHMKFIYLSHLHADHLGGIITTINKWYAYNKQDKDKVLYLLVPCRFISFVVESFANNKELLNRIVAISNELFKNPNMGKPIDKKICKYLYQCKFIESIDLKQFNAILNKMKKDLHLAKVENVDAIHCSEAYSSSFLFKTSADKNFRISISGDTRPNNRFSKLGHKSDFLIHEATFQNVLLDHAVKKRHSTVVEALSIADRMKAKNVILTHFSSRKVERFLNGTKRYINDNSTMNVCIASDGIIVDSESMKAVHERTLKESKA</sequence>
<dbReference type="OrthoDB" id="527344at2759"/>
<dbReference type="InterPro" id="IPR036866">
    <property type="entry name" value="RibonucZ/Hydroxyglut_hydro"/>
</dbReference>
<dbReference type="EC" id="3.1.26.11" evidence="4"/>
<proteinExistence type="inferred from homology"/>
<evidence type="ECO:0000256" key="2">
    <source>
        <dbReference type="ARBA" id="ARBA00001947"/>
    </source>
</evidence>
<dbReference type="InterPro" id="IPR047151">
    <property type="entry name" value="RNZ2-like"/>
</dbReference>
<evidence type="ECO:0000256" key="10">
    <source>
        <dbReference type="ARBA" id="ARBA00022833"/>
    </source>
</evidence>
<comment type="catalytic activity">
    <reaction evidence="1">
        <text>Endonucleolytic cleavage of RNA, removing extra 3' nucleotides from tRNA precursor, generating 3' termini of tRNAs. A 3'-hydroxy group is left at the tRNA terminus and a 5'-phosphoryl group is left at the trailer molecule.</text>
        <dbReference type="EC" id="3.1.26.11"/>
    </reaction>
</comment>
<keyword evidence="8" id="KW-0255">Endonuclease</keyword>
<evidence type="ECO:0000313" key="12">
    <source>
        <dbReference type="Proteomes" id="UP000183365"/>
    </source>
</evidence>
<dbReference type="GO" id="GO:0042781">
    <property type="term" value="F:3'-tRNA processing endoribonuclease activity"/>
    <property type="evidence" value="ECO:0007669"/>
    <property type="project" value="UniProtKB-EC"/>
</dbReference>
<accession>A0A1L0CKZ9</accession>
<dbReference type="GO" id="GO:0005739">
    <property type="term" value="C:mitochondrion"/>
    <property type="evidence" value="ECO:0007669"/>
    <property type="project" value="TreeGrafter"/>
</dbReference>
<evidence type="ECO:0000313" key="11">
    <source>
        <dbReference type="EMBL" id="SGZ39541.1"/>
    </source>
</evidence>
<comment type="cofactor">
    <cofactor evidence="2">
        <name>Zn(2+)</name>
        <dbReference type="ChEBI" id="CHEBI:29105"/>
    </cofactor>
</comment>
<dbReference type="PANTHER" id="PTHR12553">
    <property type="entry name" value="ZINC PHOSPHODIESTERASE ELAC PROTEIN 2"/>
    <property type="match status" value="1"/>
</dbReference>
<keyword evidence="7" id="KW-0479">Metal-binding</keyword>
<dbReference type="PANTHER" id="PTHR12553:SF49">
    <property type="entry name" value="ZINC PHOSPHODIESTERASE ELAC PROTEIN 2"/>
    <property type="match status" value="1"/>
</dbReference>
<dbReference type="AlphaFoldDB" id="A0A1L0CKZ9"/>
<dbReference type="Gene3D" id="3.60.15.10">
    <property type="entry name" value="Ribonuclease Z/Hydroxyacylglutathione hydrolase-like"/>
    <property type="match status" value="2"/>
</dbReference>
<reference evidence="12" key="1">
    <citation type="submission" date="2016-11" db="EMBL/GenBank/DDBJ databases">
        <authorList>
            <person name="Guldener U."/>
        </authorList>
    </citation>
    <scope>NUCLEOTIDE SEQUENCE [LARGE SCALE GENOMIC DNA]</scope>
</reference>
<organism evidence="11 12">
    <name type="scientific">Hanseniaspora guilliermondii</name>
    <dbReference type="NCBI Taxonomy" id="56406"/>
    <lineage>
        <taxon>Eukaryota</taxon>
        <taxon>Fungi</taxon>
        <taxon>Dikarya</taxon>
        <taxon>Ascomycota</taxon>
        <taxon>Saccharomycotina</taxon>
        <taxon>Saccharomycetes</taxon>
        <taxon>Saccharomycodales</taxon>
        <taxon>Saccharomycodaceae</taxon>
        <taxon>Hanseniaspora</taxon>
    </lineage>
</organism>
<keyword evidence="10" id="KW-0862">Zinc</keyword>
<dbReference type="GO" id="GO:0046872">
    <property type="term" value="F:metal ion binding"/>
    <property type="evidence" value="ECO:0007669"/>
    <property type="project" value="UniProtKB-KW"/>
</dbReference>
<evidence type="ECO:0000256" key="1">
    <source>
        <dbReference type="ARBA" id="ARBA00000402"/>
    </source>
</evidence>
<dbReference type="Proteomes" id="UP000183365">
    <property type="component" value="Unassembled WGS sequence"/>
</dbReference>
<evidence type="ECO:0000256" key="7">
    <source>
        <dbReference type="ARBA" id="ARBA00022723"/>
    </source>
</evidence>
<evidence type="ECO:0000256" key="6">
    <source>
        <dbReference type="ARBA" id="ARBA00022722"/>
    </source>
</evidence>
<name>A0A1L0CKZ9_9ASCO</name>
<dbReference type="SUPFAM" id="SSF56281">
    <property type="entry name" value="Metallo-hydrolase/oxidoreductase"/>
    <property type="match status" value="1"/>
</dbReference>
<keyword evidence="9" id="KW-0378">Hydrolase</keyword>
<protein>
    <recommendedName>
        <fullName evidence="4">ribonuclease Z</fullName>
        <ecNumber evidence="4">3.1.26.11</ecNumber>
    </recommendedName>
</protein>
<gene>
    <name evidence="11" type="ORF">HGUI_01741</name>
</gene>